<keyword evidence="4" id="KW-1185">Reference proteome</keyword>
<proteinExistence type="predicted"/>
<feature type="transmembrane region" description="Helical" evidence="2">
    <location>
        <begin position="86"/>
        <end position="107"/>
    </location>
</feature>
<comment type="caution">
    <text evidence="3">The sequence shown here is derived from an EMBL/GenBank/DDBJ whole genome shotgun (WGS) entry which is preliminary data.</text>
</comment>
<keyword evidence="2" id="KW-0472">Membrane</keyword>
<evidence type="ECO:0000313" key="4">
    <source>
        <dbReference type="Proteomes" id="UP001611263"/>
    </source>
</evidence>
<reference evidence="3 4" key="1">
    <citation type="submission" date="2024-10" db="EMBL/GenBank/DDBJ databases">
        <title>The Natural Products Discovery Center: Release of the First 8490 Sequenced Strains for Exploring Actinobacteria Biosynthetic Diversity.</title>
        <authorList>
            <person name="Kalkreuter E."/>
            <person name="Kautsar S.A."/>
            <person name="Yang D."/>
            <person name="Bader C.D."/>
            <person name="Teijaro C.N."/>
            <person name="Fluegel L."/>
            <person name="Davis C.M."/>
            <person name="Simpson J.R."/>
            <person name="Lauterbach L."/>
            <person name="Steele A.D."/>
            <person name="Gui C."/>
            <person name="Meng S."/>
            <person name="Li G."/>
            <person name="Viehrig K."/>
            <person name="Ye F."/>
            <person name="Su P."/>
            <person name="Kiefer A.F."/>
            <person name="Nichols A."/>
            <person name="Cepeda A.J."/>
            <person name="Yan W."/>
            <person name="Fan B."/>
            <person name="Jiang Y."/>
            <person name="Adhikari A."/>
            <person name="Zheng C.-J."/>
            <person name="Schuster L."/>
            <person name="Cowan T.M."/>
            <person name="Smanski M.J."/>
            <person name="Chevrette M.G."/>
            <person name="De Carvalho L.P.S."/>
            <person name="Shen B."/>
        </authorList>
    </citation>
    <scope>NUCLEOTIDE SEQUENCE [LARGE SCALE GENOMIC DNA]</scope>
    <source>
        <strain evidence="3 4">NPDC020568</strain>
    </source>
</reference>
<dbReference type="GeneID" id="93507118"/>
<dbReference type="RefSeq" id="WP_033243524.1">
    <property type="nucleotide sequence ID" value="NZ_JBIRUQ010000010.1"/>
</dbReference>
<feature type="transmembrane region" description="Helical" evidence="2">
    <location>
        <begin position="112"/>
        <end position="132"/>
    </location>
</feature>
<feature type="transmembrane region" description="Helical" evidence="2">
    <location>
        <begin position="144"/>
        <end position="164"/>
    </location>
</feature>
<feature type="transmembrane region" description="Helical" evidence="2">
    <location>
        <begin position="43"/>
        <end position="66"/>
    </location>
</feature>
<feature type="region of interest" description="Disordered" evidence="1">
    <location>
        <begin position="174"/>
        <end position="319"/>
    </location>
</feature>
<dbReference type="Proteomes" id="UP001611263">
    <property type="component" value="Unassembled WGS sequence"/>
</dbReference>
<feature type="region of interest" description="Disordered" evidence="1">
    <location>
        <begin position="1"/>
        <end position="31"/>
    </location>
</feature>
<evidence type="ECO:0000256" key="2">
    <source>
        <dbReference type="SAM" id="Phobius"/>
    </source>
</evidence>
<evidence type="ECO:0000313" key="3">
    <source>
        <dbReference type="EMBL" id="MFI1464771.1"/>
    </source>
</evidence>
<dbReference type="Pfam" id="PF17270">
    <property type="entry name" value="DUF5336"/>
    <property type="match status" value="1"/>
</dbReference>
<evidence type="ECO:0000256" key="1">
    <source>
        <dbReference type="SAM" id="MobiDB-lite"/>
    </source>
</evidence>
<organism evidence="3 4">
    <name type="scientific">Nocardia carnea</name>
    <dbReference type="NCBI Taxonomy" id="37328"/>
    <lineage>
        <taxon>Bacteria</taxon>
        <taxon>Bacillati</taxon>
        <taxon>Actinomycetota</taxon>
        <taxon>Actinomycetes</taxon>
        <taxon>Mycobacteriales</taxon>
        <taxon>Nocardiaceae</taxon>
        <taxon>Nocardia</taxon>
    </lineage>
</organism>
<protein>
    <submittedName>
        <fullName evidence="3">DUF5336 domain-containing protein</fullName>
    </submittedName>
</protein>
<feature type="compositionally biased region" description="Low complexity" evidence="1">
    <location>
        <begin position="174"/>
        <end position="199"/>
    </location>
</feature>
<keyword evidence="2" id="KW-1133">Transmembrane helix</keyword>
<accession>A0ABW7TUR2</accession>
<name>A0ABW7TUR2_9NOCA</name>
<feature type="compositionally biased region" description="Low complexity" evidence="1">
    <location>
        <begin position="207"/>
        <end position="295"/>
    </location>
</feature>
<dbReference type="EMBL" id="JBIRUQ010000010">
    <property type="protein sequence ID" value="MFI1464771.1"/>
    <property type="molecule type" value="Genomic_DNA"/>
</dbReference>
<keyword evidence="2" id="KW-0812">Transmembrane</keyword>
<gene>
    <name evidence="3" type="ORF">ACH4WX_28990</name>
</gene>
<dbReference type="InterPro" id="IPR035166">
    <property type="entry name" value="DUF5336"/>
</dbReference>
<sequence length="319" mass="32966">MSYPTGGSGYNAPVPPSVPPNPGQPQAAGGANAAEAGGKGLPFFLTIGAAAVGVLAFLLGFLAYVGADTDMDLPSSADTSLNLWEYQEASIGGLLLIAGLLAGLSLLPKQNWVGVSAAIATGTFLTILFQLFTLPEGAKAEIGLYLILVLALVQAGLAIAVVLFDAGILSPPAARPSAPSGFPAGQQQQGYGQQQYQGQQGYGQQPGYGQQQYSSGQQQQPGYAQPGQQQGYGQQQAYGQQQPQQAQQQYGQQQSPYAGGQQQQSPYGQPQQPQAGYGQPQQPGQPGQPAQPAQPFGGEQGSDPAGDATRAFRQSDDQK</sequence>
<feature type="compositionally biased region" description="Pro residues" evidence="1">
    <location>
        <begin position="13"/>
        <end position="23"/>
    </location>
</feature>